<accession>A0A9Q0M6A7</accession>
<protein>
    <submittedName>
        <fullName evidence="4">Uncharacterized protein</fullName>
    </submittedName>
</protein>
<organism evidence="4 5">
    <name type="scientific">Blomia tropicalis</name>
    <name type="common">Mite</name>
    <dbReference type="NCBI Taxonomy" id="40697"/>
    <lineage>
        <taxon>Eukaryota</taxon>
        <taxon>Metazoa</taxon>
        <taxon>Ecdysozoa</taxon>
        <taxon>Arthropoda</taxon>
        <taxon>Chelicerata</taxon>
        <taxon>Arachnida</taxon>
        <taxon>Acari</taxon>
        <taxon>Acariformes</taxon>
        <taxon>Sarcoptiformes</taxon>
        <taxon>Astigmata</taxon>
        <taxon>Glycyphagoidea</taxon>
        <taxon>Echimyopodidae</taxon>
        <taxon>Blomia</taxon>
    </lineage>
</organism>
<comment type="caution">
    <text evidence="4">The sequence shown here is derived from an EMBL/GenBank/DDBJ whole genome shotgun (WGS) entry which is preliminary data.</text>
</comment>
<proteinExistence type="inferred from homology"/>
<dbReference type="PIRSF" id="PIRSF016184">
    <property type="entry name" value="PhzC_PhzF"/>
    <property type="match status" value="1"/>
</dbReference>
<dbReference type="GO" id="GO:0016853">
    <property type="term" value="F:isomerase activity"/>
    <property type="evidence" value="ECO:0007669"/>
    <property type="project" value="UniProtKB-KW"/>
</dbReference>
<keyword evidence="2" id="KW-0413">Isomerase</keyword>
<evidence type="ECO:0000313" key="4">
    <source>
        <dbReference type="EMBL" id="KAJ6219644.1"/>
    </source>
</evidence>
<evidence type="ECO:0000256" key="1">
    <source>
        <dbReference type="ARBA" id="ARBA00008270"/>
    </source>
</evidence>
<dbReference type="Proteomes" id="UP001142055">
    <property type="component" value="Chromosome 2"/>
</dbReference>
<dbReference type="Pfam" id="PF02567">
    <property type="entry name" value="PhzC-PhzF"/>
    <property type="match status" value="1"/>
</dbReference>
<keyword evidence="5" id="KW-1185">Reference proteome</keyword>
<dbReference type="NCBIfam" id="TIGR00654">
    <property type="entry name" value="PhzF_family"/>
    <property type="match status" value="1"/>
</dbReference>
<dbReference type="SUPFAM" id="SSF54506">
    <property type="entry name" value="Diaminopimelate epimerase-like"/>
    <property type="match status" value="1"/>
</dbReference>
<name>A0A9Q0M6A7_BLOTA</name>
<comment type="similarity">
    <text evidence="1">Belongs to the PhzF family.</text>
</comment>
<dbReference type="InterPro" id="IPR003719">
    <property type="entry name" value="Phenazine_PhzF-like"/>
</dbReference>
<dbReference type="OMA" id="MIQVDAF"/>
<sequence length="304" mass="34749">MAKFKFYVGNAFADPKRTDLSGNPAAVVILENDSDIDDKIKQSIGTQFNLSETVFVSKQPNEDEFLIRWFTPEKEAELCGHATLVTSHILLTEQHCYTKFIQEIKLDNGDQQLKFKSKWGTKIQVTLDSNNDNIIMSFPSYVPVSVESEKWCDKLVQALIGANKRDWINDIRLADNGYILLQLKDGYNIKEIMPNYNLCKTLELDKPVCLAIITQRANYDVEGVHFYARVFAPWYGVLEDPVCGSAFTLTSPYWNEKLQDSNSEWFIAKQMSKRGGIVYTRVEDDRTLIGGQVQLFCEGHFTLQ</sequence>
<evidence type="ECO:0000256" key="2">
    <source>
        <dbReference type="ARBA" id="ARBA00023235"/>
    </source>
</evidence>
<evidence type="ECO:0000256" key="3">
    <source>
        <dbReference type="PIRSR" id="PIRSR016184-1"/>
    </source>
</evidence>
<dbReference type="AlphaFoldDB" id="A0A9Q0M6A7"/>
<dbReference type="PANTHER" id="PTHR13774">
    <property type="entry name" value="PHENAZINE BIOSYNTHESIS PROTEIN"/>
    <property type="match status" value="1"/>
</dbReference>
<evidence type="ECO:0000313" key="5">
    <source>
        <dbReference type="Proteomes" id="UP001142055"/>
    </source>
</evidence>
<dbReference type="GO" id="GO:0005737">
    <property type="term" value="C:cytoplasm"/>
    <property type="evidence" value="ECO:0007669"/>
    <property type="project" value="TreeGrafter"/>
</dbReference>
<dbReference type="PANTHER" id="PTHR13774:SF17">
    <property type="entry name" value="PHENAZINE BIOSYNTHESIS-LIKE DOMAIN-CONTAINING PROTEIN"/>
    <property type="match status" value="1"/>
</dbReference>
<gene>
    <name evidence="4" type="ORF">RDWZM_005456</name>
</gene>
<feature type="active site" evidence="3">
    <location>
        <position position="52"/>
    </location>
</feature>
<dbReference type="Gene3D" id="3.10.310.10">
    <property type="entry name" value="Diaminopimelate Epimerase, Chain A, domain 1"/>
    <property type="match status" value="2"/>
</dbReference>
<dbReference type="EMBL" id="JAPWDV010000002">
    <property type="protein sequence ID" value="KAJ6219644.1"/>
    <property type="molecule type" value="Genomic_DNA"/>
</dbReference>
<reference evidence="4" key="1">
    <citation type="submission" date="2022-12" db="EMBL/GenBank/DDBJ databases">
        <title>Genome assemblies of Blomia tropicalis.</title>
        <authorList>
            <person name="Cui Y."/>
        </authorList>
    </citation>
    <scope>NUCLEOTIDE SEQUENCE</scope>
    <source>
        <tissue evidence="4">Adult mites</tissue>
    </source>
</reference>